<comment type="subcellular location">
    <subcellularLocation>
        <location evidence="1">Membrane</location>
        <topology evidence="1">Multi-pass membrane protein</topology>
    </subcellularLocation>
</comment>
<comment type="caution">
    <text evidence="8">The sequence shown here is derived from an EMBL/GenBank/DDBJ whole genome shotgun (WGS) entry which is preliminary data.</text>
</comment>
<keyword evidence="3 5" id="KW-1133">Transmembrane helix</keyword>
<feature type="transmembrane region" description="Helical" evidence="5">
    <location>
        <begin position="181"/>
        <end position="199"/>
    </location>
</feature>
<dbReference type="CDD" id="cd10429">
    <property type="entry name" value="GAAP_like"/>
    <property type="match status" value="1"/>
</dbReference>
<dbReference type="PANTHER" id="PTHR23291:SF50">
    <property type="entry name" value="PROTEIN LIFEGUARD 4"/>
    <property type="match status" value="1"/>
</dbReference>
<dbReference type="GO" id="GO:0016020">
    <property type="term" value="C:membrane"/>
    <property type="evidence" value="ECO:0007669"/>
    <property type="project" value="UniProtKB-SubCell"/>
</dbReference>
<feature type="transmembrane region" description="Helical" evidence="5">
    <location>
        <begin position="206"/>
        <end position="226"/>
    </location>
</feature>
<evidence type="ECO:0000256" key="6">
    <source>
        <dbReference type="SAM" id="MobiDB-lite"/>
    </source>
</evidence>
<feature type="transmembrane region" description="Helical" evidence="5">
    <location>
        <begin position="291"/>
        <end position="309"/>
    </location>
</feature>
<evidence type="ECO:0008006" key="11">
    <source>
        <dbReference type="Google" id="ProtNLM"/>
    </source>
</evidence>
<dbReference type="InterPro" id="IPR006214">
    <property type="entry name" value="Bax_inhibitor_1-related"/>
</dbReference>
<name>A0A5B0PV17_PUCGR</name>
<dbReference type="Proteomes" id="UP000324748">
    <property type="component" value="Unassembled WGS sequence"/>
</dbReference>
<dbReference type="EMBL" id="VSWC01000080">
    <property type="protein sequence ID" value="KAA1092437.1"/>
    <property type="molecule type" value="Genomic_DNA"/>
</dbReference>
<evidence type="ECO:0000256" key="5">
    <source>
        <dbReference type="RuleBase" id="RU004379"/>
    </source>
</evidence>
<feature type="region of interest" description="Disordered" evidence="6">
    <location>
        <begin position="59"/>
        <end position="100"/>
    </location>
</feature>
<evidence type="ECO:0000313" key="10">
    <source>
        <dbReference type="Proteomes" id="UP000325313"/>
    </source>
</evidence>
<feature type="transmembrane region" description="Helical" evidence="5">
    <location>
        <begin position="232"/>
        <end position="253"/>
    </location>
</feature>
<comment type="similarity">
    <text evidence="5">Belongs to the BI1 family.</text>
</comment>
<sequence>MCCCSGGGGKMHSPNERWTRIGVQLTHCIPSAFVFIPLPQHHKLNHQRFHPQLRRNPNQISYSMAPTGYPVPPPSYSGQQPKSPDQEPLLPPSSDHIDKRRDGAAWGQTNLRNSWSDQAQPGDIPEDFLIGVTVSQSSIEIRMAFIRKVYSILFLQIAATTIVASLMRLDSCRALLLAHSWVIFIPLIGALVSMLVLFAKRHSSPANLILLGLFTVLEAMGLGAAVAFVDTIIILEALVLTGLVFIGLTMYTFQSKRDFSGLASYLYTALLVMIFSSFLTVFFPLSRTMDAVYAGFGTLVFSAYIVFDTQMICKHLSPDDWVVACVSLYLDGVNLFINIVRILSDLQER</sequence>
<organism evidence="8 10">
    <name type="scientific">Puccinia graminis f. sp. tritici</name>
    <dbReference type="NCBI Taxonomy" id="56615"/>
    <lineage>
        <taxon>Eukaryota</taxon>
        <taxon>Fungi</taxon>
        <taxon>Dikarya</taxon>
        <taxon>Basidiomycota</taxon>
        <taxon>Pucciniomycotina</taxon>
        <taxon>Pucciniomycetes</taxon>
        <taxon>Pucciniales</taxon>
        <taxon>Pucciniaceae</taxon>
        <taxon>Puccinia</taxon>
    </lineage>
</organism>
<evidence type="ECO:0000256" key="2">
    <source>
        <dbReference type="ARBA" id="ARBA00022692"/>
    </source>
</evidence>
<dbReference type="PANTHER" id="PTHR23291">
    <property type="entry name" value="BAX INHIBITOR-RELATED"/>
    <property type="match status" value="1"/>
</dbReference>
<dbReference type="Pfam" id="PF01027">
    <property type="entry name" value="Bax1-I"/>
    <property type="match status" value="1"/>
</dbReference>
<keyword evidence="2 5" id="KW-0812">Transmembrane</keyword>
<protein>
    <recommendedName>
        <fullName evidence="11">Transmembrane BAX inhibitor motif-containing protein 4</fullName>
    </recommendedName>
</protein>
<evidence type="ECO:0000313" key="9">
    <source>
        <dbReference type="Proteomes" id="UP000324748"/>
    </source>
</evidence>
<accession>A0A5B0PV17</accession>
<dbReference type="AlphaFoldDB" id="A0A5B0PV17"/>
<evidence type="ECO:0000256" key="3">
    <source>
        <dbReference type="ARBA" id="ARBA00022989"/>
    </source>
</evidence>
<proteinExistence type="inferred from homology"/>
<feature type="transmembrane region" description="Helical" evidence="5">
    <location>
        <begin position="265"/>
        <end position="285"/>
    </location>
</feature>
<keyword evidence="9" id="KW-1185">Reference proteome</keyword>
<evidence type="ECO:0000313" key="8">
    <source>
        <dbReference type="EMBL" id="KAA1105131.1"/>
    </source>
</evidence>
<reference evidence="9 10" key="1">
    <citation type="submission" date="2019-05" db="EMBL/GenBank/DDBJ databases">
        <title>Emergence of the Ug99 lineage of the wheat stem rust pathogen through somatic hybridization.</title>
        <authorList>
            <person name="Li F."/>
            <person name="Upadhyaya N.M."/>
            <person name="Sperschneider J."/>
            <person name="Matny O."/>
            <person name="Nguyen-Phuc H."/>
            <person name="Mago R."/>
            <person name="Raley C."/>
            <person name="Miller M.E."/>
            <person name="Silverstein K.A.T."/>
            <person name="Henningsen E."/>
            <person name="Hirsch C.D."/>
            <person name="Visser B."/>
            <person name="Pretorius Z.A."/>
            <person name="Steffenson B.J."/>
            <person name="Schwessinger B."/>
            <person name="Dodds P.N."/>
            <person name="Figueroa M."/>
        </authorList>
    </citation>
    <scope>NUCLEOTIDE SEQUENCE [LARGE SCALE GENOMIC DNA]</scope>
    <source>
        <strain evidence="7">21-0</strain>
        <strain evidence="8 10">Ug99</strain>
    </source>
</reference>
<gene>
    <name evidence="7" type="ORF">PGT21_002777</name>
    <name evidence="8" type="ORF">PGTUg99_015672</name>
</gene>
<evidence type="ECO:0000313" key="7">
    <source>
        <dbReference type="EMBL" id="KAA1092437.1"/>
    </source>
</evidence>
<evidence type="ECO:0000256" key="1">
    <source>
        <dbReference type="ARBA" id="ARBA00004141"/>
    </source>
</evidence>
<dbReference type="Proteomes" id="UP000325313">
    <property type="component" value="Unassembled WGS sequence"/>
</dbReference>
<dbReference type="EMBL" id="VDEP01000312">
    <property type="protein sequence ID" value="KAA1105131.1"/>
    <property type="molecule type" value="Genomic_DNA"/>
</dbReference>
<evidence type="ECO:0000256" key="4">
    <source>
        <dbReference type="ARBA" id="ARBA00023136"/>
    </source>
</evidence>
<dbReference type="OrthoDB" id="7933078at2759"/>
<feature type="transmembrane region" description="Helical" evidence="5">
    <location>
        <begin position="149"/>
        <end position="169"/>
    </location>
</feature>
<keyword evidence="4 5" id="KW-0472">Membrane</keyword>